<name>A0ABU4HMA2_9ACTN</name>
<reference evidence="4" key="1">
    <citation type="submission" date="2023-07" db="EMBL/GenBank/DDBJ databases">
        <title>Conexibacter stalactiti sp. nov., isolated from stalactites in a lava cave and emended description of the genus Conexibacter.</title>
        <authorList>
            <person name="Lee S.D."/>
        </authorList>
    </citation>
    <scope>NUCLEOTIDE SEQUENCE [LARGE SCALE GENOMIC DNA]</scope>
    <source>
        <strain evidence="4">KCTC 39840</strain>
    </source>
</reference>
<gene>
    <name evidence="3" type="ORF">R7226_05040</name>
</gene>
<dbReference type="EC" id="1.-.-.-" evidence="3"/>
<evidence type="ECO:0000256" key="1">
    <source>
        <dbReference type="ARBA" id="ARBA00006484"/>
    </source>
</evidence>
<sequence length="259" mass="25763">MSRPLAVVTGGGGGIGGAIAVALAAAGHDLALIDRDGAALDAAVARLAVAEPAARVEPIVADASDPAQVADAVEHARAAAGRALDVAVGTVSHEQHGGALELSPLDLRAGVDGTAGAALALAQPAARQLIDAGKPGRIVLIGSLHATLAFPGTAAYNTAEAALLALARSLARDLLPHRIAVNVVEPGWIETPGERRFHSEERLAAAAAAHPWGRLGRAEDVAAAVAFLASPGAEYVTGTTLRVDGGMSLAMTELPGGTS</sequence>
<dbReference type="PANTHER" id="PTHR43639">
    <property type="entry name" value="OXIDOREDUCTASE, SHORT-CHAIN DEHYDROGENASE/REDUCTASE FAMILY (AFU_ORTHOLOGUE AFUA_5G02870)"/>
    <property type="match status" value="1"/>
</dbReference>
<dbReference type="SUPFAM" id="SSF51735">
    <property type="entry name" value="NAD(P)-binding Rossmann-fold domains"/>
    <property type="match status" value="1"/>
</dbReference>
<evidence type="ECO:0000313" key="4">
    <source>
        <dbReference type="Proteomes" id="UP001284601"/>
    </source>
</evidence>
<proteinExistence type="inferred from homology"/>
<comment type="similarity">
    <text evidence="1">Belongs to the short-chain dehydrogenases/reductases (SDR) family.</text>
</comment>
<comment type="caution">
    <text evidence="3">The sequence shown here is derived from an EMBL/GenBank/DDBJ whole genome shotgun (WGS) entry which is preliminary data.</text>
</comment>
<evidence type="ECO:0000256" key="2">
    <source>
        <dbReference type="ARBA" id="ARBA00023002"/>
    </source>
</evidence>
<dbReference type="EMBL" id="JAWSTH010000008">
    <property type="protein sequence ID" value="MDW5593690.1"/>
    <property type="molecule type" value="Genomic_DNA"/>
</dbReference>
<dbReference type="Gene3D" id="3.40.50.720">
    <property type="entry name" value="NAD(P)-binding Rossmann-like Domain"/>
    <property type="match status" value="1"/>
</dbReference>
<dbReference type="InterPro" id="IPR002347">
    <property type="entry name" value="SDR_fam"/>
</dbReference>
<evidence type="ECO:0000313" key="3">
    <source>
        <dbReference type="EMBL" id="MDW5593690.1"/>
    </source>
</evidence>
<dbReference type="Proteomes" id="UP001284601">
    <property type="component" value="Unassembled WGS sequence"/>
</dbReference>
<dbReference type="GO" id="GO:0016491">
    <property type="term" value="F:oxidoreductase activity"/>
    <property type="evidence" value="ECO:0007669"/>
    <property type="project" value="UniProtKB-KW"/>
</dbReference>
<dbReference type="RefSeq" id="WP_318595950.1">
    <property type="nucleotide sequence ID" value="NZ_JAWSTH010000008.1"/>
</dbReference>
<dbReference type="InterPro" id="IPR036291">
    <property type="entry name" value="NAD(P)-bd_dom_sf"/>
</dbReference>
<protein>
    <submittedName>
        <fullName evidence="3">SDR family oxidoreductase</fullName>
        <ecNumber evidence="3">1.-.-.-</ecNumber>
    </submittedName>
</protein>
<dbReference type="Pfam" id="PF13561">
    <property type="entry name" value="adh_short_C2"/>
    <property type="match status" value="1"/>
</dbReference>
<keyword evidence="2 3" id="KW-0560">Oxidoreductase</keyword>
<organism evidence="3 4">
    <name type="scientific">Conexibacter stalactiti</name>
    <dbReference type="NCBI Taxonomy" id="1940611"/>
    <lineage>
        <taxon>Bacteria</taxon>
        <taxon>Bacillati</taxon>
        <taxon>Actinomycetota</taxon>
        <taxon>Thermoleophilia</taxon>
        <taxon>Solirubrobacterales</taxon>
        <taxon>Conexibacteraceae</taxon>
        <taxon>Conexibacter</taxon>
    </lineage>
</organism>
<accession>A0ABU4HMA2</accession>
<keyword evidence="4" id="KW-1185">Reference proteome</keyword>
<dbReference type="PRINTS" id="PR00081">
    <property type="entry name" value="GDHRDH"/>
</dbReference>
<dbReference type="CDD" id="cd05233">
    <property type="entry name" value="SDR_c"/>
    <property type="match status" value="1"/>
</dbReference>
<dbReference type="PANTHER" id="PTHR43639:SF1">
    <property type="entry name" value="SHORT-CHAIN DEHYDROGENASE_REDUCTASE FAMILY PROTEIN"/>
    <property type="match status" value="1"/>
</dbReference>